<keyword evidence="8" id="KW-1185">Reference proteome</keyword>
<dbReference type="PANTHER" id="PTHR30504:SF2">
    <property type="entry name" value="GLUCANS BIOSYNTHESIS PROTEIN G"/>
    <property type="match status" value="1"/>
</dbReference>
<evidence type="ECO:0000256" key="5">
    <source>
        <dbReference type="ARBA" id="ARBA00022764"/>
    </source>
</evidence>
<evidence type="ECO:0000256" key="2">
    <source>
        <dbReference type="ARBA" id="ARBA00005001"/>
    </source>
</evidence>
<dbReference type="InterPro" id="IPR011013">
    <property type="entry name" value="Gal_mutarotase_sf_dom"/>
</dbReference>
<accession>A0A1T4QUY4</accession>
<reference evidence="7 8" key="1">
    <citation type="submission" date="2017-02" db="EMBL/GenBank/DDBJ databases">
        <authorList>
            <person name="Peterson S.W."/>
        </authorList>
    </citation>
    <scope>NUCLEOTIDE SEQUENCE [LARGE SCALE GENOMIC DNA]</scope>
    <source>
        <strain evidence="7 8">USBA 369</strain>
    </source>
</reference>
<keyword evidence="5" id="KW-0574">Periplasm</keyword>
<evidence type="ECO:0000256" key="1">
    <source>
        <dbReference type="ARBA" id="ARBA00004418"/>
    </source>
</evidence>
<dbReference type="GO" id="GO:0030246">
    <property type="term" value="F:carbohydrate binding"/>
    <property type="evidence" value="ECO:0007669"/>
    <property type="project" value="InterPro"/>
</dbReference>
<dbReference type="GO" id="GO:0003824">
    <property type="term" value="F:catalytic activity"/>
    <property type="evidence" value="ECO:0007669"/>
    <property type="project" value="InterPro"/>
</dbReference>
<dbReference type="RefSeq" id="WP_245318994.1">
    <property type="nucleotide sequence ID" value="NZ_FUXL01000005.1"/>
</dbReference>
<comment type="pathway">
    <text evidence="2">Glycan metabolism; osmoregulated periplasmic glucan (OPG) biosynthesis.</text>
</comment>
<dbReference type="AlphaFoldDB" id="A0A1T4QUY4"/>
<proteinExistence type="inferred from homology"/>
<protein>
    <submittedName>
        <fullName evidence="7">Glucans biosynthesis protein</fullName>
    </submittedName>
</protein>
<feature type="domain" description="Glucan biosynthesis periplasmic MdoG C-terminal" evidence="6">
    <location>
        <begin position="35"/>
        <end position="514"/>
    </location>
</feature>
<dbReference type="SUPFAM" id="SSF74650">
    <property type="entry name" value="Galactose mutarotase-like"/>
    <property type="match status" value="1"/>
</dbReference>
<dbReference type="Pfam" id="PF04349">
    <property type="entry name" value="MdoG"/>
    <property type="match status" value="1"/>
</dbReference>
<dbReference type="STRING" id="1365950.SAMN05428963_105270"/>
<comment type="subcellular location">
    <subcellularLocation>
        <location evidence="1">Periplasm</location>
    </subcellularLocation>
</comment>
<dbReference type="InterPro" id="IPR014718">
    <property type="entry name" value="GH-type_carb-bd"/>
</dbReference>
<dbReference type="FunFam" id="2.70.98.10:FF:000001">
    <property type="entry name" value="Glucans biosynthesis protein G"/>
    <property type="match status" value="1"/>
</dbReference>
<dbReference type="Proteomes" id="UP000190135">
    <property type="component" value="Unassembled WGS sequence"/>
</dbReference>
<dbReference type="InterPro" id="IPR013783">
    <property type="entry name" value="Ig-like_fold"/>
</dbReference>
<dbReference type="Gene3D" id="2.60.40.10">
    <property type="entry name" value="Immunoglobulins"/>
    <property type="match status" value="1"/>
</dbReference>
<dbReference type="GO" id="GO:0051274">
    <property type="term" value="P:beta-glucan biosynthetic process"/>
    <property type="evidence" value="ECO:0007669"/>
    <property type="project" value="TreeGrafter"/>
</dbReference>
<dbReference type="SUPFAM" id="SSF81296">
    <property type="entry name" value="E set domains"/>
    <property type="match status" value="1"/>
</dbReference>
<dbReference type="UniPathway" id="UPA00637"/>
<comment type="similarity">
    <text evidence="3">Belongs to the OpgD/OpgG family.</text>
</comment>
<dbReference type="EMBL" id="FUXL01000005">
    <property type="protein sequence ID" value="SKA07397.1"/>
    <property type="molecule type" value="Genomic_DNA"/>
</dbReference>
<keyword evidence="4" id="KW-0732">Signal</keyword>
<evidence type="ECO:0000256" key="3">
    <source>
        <dbReference type="ARBA" id="ARBA00009284"/>
    </source>
</evidence>
<dbReference type="InterPro" id="IPR007444">
    <property type="entry name" value="Glucan_biosyn_MdoG_C"/>
</dbReference>
<dbReference type="GO" id="GO:0030288">
    <property type="term" value="C:outer membrane-bounded periplasmic space"/>
    <property type="evidence" value="ECO:0007669"/>
    <property type="project" value="TreeGrafter"/>
</dbReference>
<dbReference type="PANTHER" id="PTHR30504">
    <property type="entry name" value="GLUCANS BIOSYNTHESIS PROTEIN"/>
    <property type="match status" value="1"/>
</dbReference>
<dbReference type="InterPro" id="IPR014438">
    <property type="entry name" value="Glucan_biosyn_MdoG/MdoD"/>
</dbReference>
<sequence>MQLGLGAALATVWAGRALAQDSPQAPAPAIDLQNFDFEALSSAMRAKAGQAYVEQPSQLPQVLLDLTYDEHRMVRFRPDHALWRDQPVSFQLQAFYPGSYFKDTARIFVGDGKVFQEQHFTGADFEYRAPLDPSTFQGIDLPGVAGFRLHYPLQRPDVFDELVTFLGASYFRALGSGTRYGLSARGLAINTATSDSEEFPRFTTFYIVRPKAGDNQIQIYAEMDSPSVTGAFAFTLVPGEQTIVDVTARLYFRAEVQRLGVAPLTSMFFFGEHDHGARDDFRPEVHDSDGLVIYRANGERLWRPVRNPAELALSHLAEVSPRGFGLIQRDRDFSHYEDLEARYDLRPSLMIEPLSDWGSGAIELVEIPSANEANDNIVAFWVPEDKPKAGSSYEFRYRMRWGLEVETFDRLAHVSDTFAGAGGNAVDEPQPNFRRFAINFRGGTVANLPDGVAPEPIVEVSEKARVNHVALDRLPDGGWRLAIELERTESGPVEIRAKLSMMQRIVSETFLYQWTGSV</sequence>
<organism evidence="7 8">
    <name type="scientific">Consotaella salsifontis</name>
    <dbReference type="NCBI Taxonomy" id="1365950"/>
    <lineage>
        <taxon>Bacteria</taxon>
        <taxon>Pseudomonadati</taxon>
        <taxon>Pseudomonadota</taxon>
        <taxon>Alphaproteobacteria</taxon>
        <taxon>Hyphomicrobiales</taxon>
        <taxon>Aurantimonadaceae</taxon>
        <taxon>Consotaella</taxon>
    </lineage>
</organism>
<evidence type="ECO:0000259" key="6">
    <source>
        <dbReference type="Pfam" id="PF04349"/>
    </source>
</evidence>
<gene>
    <name evidence="7" type="ORF">SAMN05428963_105270</name>
</gene>
<evidence type="ECO:0000313" key="8">
    <source>
        <dbReference type="Proteomes" id="UP000190135"/>
    </source>
</evidence>
<evidence type="ECO:0000256" key="4">
    <source>
        <dbReference type="ARBA" id="ARBA00022729"/>
    </source>
</evidence>
<evidence type="ECO:0000313" key="7">
    <source>
        <dbReference type="EMBL" id="SKA07397.1"/>
    </source>
</evidence>
<dbReference type="Gene3D" id="2.70.98.10">
    <property type="match status" value="1"/>
</dbReference>
<dbReference type="PIRSF" id="PIRSF006281">
    <property type="entry name" value="MdoG"/>
    <property type="match status" value="1"/>
</dbReference>
<name>A0A1T4QUY4_9HYPH</name>
<dbReference type="InterPro" id="IPR014756">
    <property type="entry name" value="Ig_E-set"/>
</dbReference>